<dbReference type="EMBL" id="JAVRIF010000009">
    <property type="protein sequence ID" value="MDT0604790.1"/>
    <property type="molecule type" value="Genomic_DNA"/>
</dbReference>
<dbReference type="SUPFAM" id="SSF53927">
    <property type="entry name" value="Cytidine deaminase-like"/>
    <property type="match status" value="1"/>
</dbReference>
<keyword evidence="6" id="KW-1185">Reference proteome</keyword>
<dbReference type="PIRSF" id="PIRSF015626">
    <property type="entry name" value="FdhD"/>
    <property type="match status" value="1"/>
</dbReference>
<evidence type="ECO:0000313" key="5">
    <source>
        <dbReference type="EMBL" id="MDT0604790.1"/>
    </source>
</evidence>
<dbReference type="PANTHER" id="PTHR30592:SF1">
    <property type="entry name" value="SULFUR CARRIER PROTEIN FDHD"/>
    <property type="match status" value="1"/>
</dbReference>
<evidence type="ECO:0000313" key="6">
    <source>
        <dbReference type="Proteomes" id="UP001266357"/>
    </source>
</evidence>
<evidence type="ECO:0000256" key="1">
    <source>
        <dbReference type="ARBA" id="ARBA00022490"/>
    </source>
</evidence>
<keyword evidence="2 3" id="KW-0501">Molybdenum cofactor biosynthesis</keyword>
<comment type="caution">
    <text evidence="5">The sequence shown here is derived from an EMBL/GenBank/DDBJ whole genome shotgun (WGS) entry which is preliminary data.</text>
</comment>
<feature type="transmembrane region" description="Helical" evidence="4">
    <location>
        <begin position="249"/>
        <end position="270"/>
    </location>
</feature>
<dbReference type="HAMAP" id="MF_00187">
    <property type="entry name" value="FdhD"/>
    <property type="match status" value="1"/>
</dbReference>
<name>A0ABU3A4Q5_9GAMM</name>
<comment type="subcellular location">
    <subcellularLocation>
        <location evidence="3">Cytoplasm</location>
    </subcellularLocation>
</comment>
<comment type="function">
    <text evidence="3">Required for formate dehydrogenase (FDH) activity. Acts as a sulfur carrier protein that transfers sulfur from IscS to the molybdenum cofactor prior to its insertion into FDH.</text>
</comment>
<evidence type="ECO:0000256" key="3">
    <source>
        <dbReference type="HAMAP-Rule" id="MF_00187"/>
    </source>
</evidence>
<sequence length="301" mass="33317">MPELLSHKTNKITYAHGQRQVSHDQVIAEQPLQIRLSFYEQPAISDPKMLTQSSSRIFSITMRTPGDDEQLILGLLLSEGIISHIDDIESIAIEQLDSSQQSSIVNKENSWEVKLTKKVKVNLSSLERYQLTYSSCGLCGTTSLKALELKSPPQSPAAAHWLNATSLGHWPNMMRDQQQLFETTGGCHAAALFNEQGKLLLIKEDIGRHNAVDKLLGACLQKQLIQRADTQLAMVISSRVSFEIVQKTVMAGIGVLIAVGAVSNLAILAAKRFDLTLIGFTTCESFNLYHGEWRMLPSSKD</sequence>
<gene>
    <name evidence="3 5" type="primary">fdhD</name>
    <name evidence="5" type="ORF">RM573_14385</name>
</gene>
<dbReference type="Gene3D" id="3.10.20.10">
    <property type="match status" value="1"/>
</dbReference>
<evidence type="ECO:0000256" key="2">
    <source>
        <dbReference type="ARBA" id="ARBA00023150"/>
    </source>
</evidence>
<dbReference type="InterPro" id="IPR016193">
    <property type="entry name" value="Cytidine_deaminase-like"/>
</dbReference>
<comment type="caution">
    <text evidence="3">Lacks conserved residue(s) required for the propagation of feature annotation.</text>
</comment>
<organism evidence="5 6">
    <name type="scientific">Thalassotalea castellviae</name>
    <dbReference type="NCBI Taxonomy" id="3075612"/>
    <lineage>
        <taxon>Bacteria</taxon>
        <taxon>Pseudomonadati</taxon>
        <taxon>Pseudomonadota</taxon>
        <taxon>Gammaproteobacteria</taxon>
        <taxon>Alteromonadales</taxon>
        <taxon>Colwelliaceae</taxon>
        <taxon>Thalassotalea</taxon>
    </lineage>
</organism>
<dbReference type="PANTHER" id="PTHR30592">
    <property type="entry name" value="FORMATE DEHYDROGENASE"/>
    <property type="match status" value="1"/>
</dbReference>
<dbReference type="NCBIfam" id="TIGR00129">
    <property type="entry name" value="fdhD_narQ"/>
    <property type="match status" value="1"/>
</dbReference>
<keyword evidence="1 3" id="KW-0963">Cytoplasm</keyword>
<comment type="similarity">
    <text evidence="3">Belongs to the FdhD family.</text>
</comment>
<proteinExistence type="inferred from homology"/>
<keyword evidence="4" id="KW-1133">Transmembrane helix</keyword>
<protein>
    <recommendedName>
        <fullName evidence="3">Sulfur carrier protein FdhD</fullName>
    </recommendedName>
</protein>
<dbReference type="Proteomes" id="UP001266357">
    <property type="component" value="Unassembled WGS sequence"/>
</dbReference>
<dbReference type="RefSeq" id="WP_311583546.1">
    <property type="nucleotide sequence ID" value="NZ_JAVRIF010000009.1"/>
</dbReference>
<keyword evidence="4" id="KW-0472">Membrane</keyword>
<dbReference type="Gene3D" id="3.40.140.10">
    <property type="entry name" value="Cytidine Deaminase, domain 2"/>
    <property type="match status" value="1"/>
</dbReference>
<feature type="active site" description="Cysteine persulfide intermediate" evidence="3">
    <location>
        <position position="136"/>
    </location>
</feature>
<accession>A0ABU3A4Q5</accession>
<evidence type="ECO:0000256" key="4">
    <source>
        <dbReference type="SAM" id="Phobius"/>
    </source>
</evidence>
<dbReference type="InterPro" id="IPR003786">
    <property type="entry name" value="FdhD"/>
</dbReference>
<reference evidence="5 6" key="1">
    <citation type="submission" date="2023-09" db="EMBL/GenBank/DDBJ databases">
        <authorList>
            <person name="Rey-Velasco X."/>
        </authorList>
    </citation>
    <scope>NUCLEOTIDE SEQUENCE [LARGE SCALE GENOMIC DNA]</scope>
    <source>
        <strain evidence="5 6">W431</strain>
    </source>
</reference>
<dbReference type="Pfam" id="PF02634">
    <property type="entry name" value="FdhD-NarQ"/>
    <property type="match status" value="1"/>
</dbReference>
<keyword evidence="4" id="KW-0812">Transmembrane</keyword>